<feature type="domain" description="Glycoside hydrolase family 3 N-terminal" evidence="5">
    <location>
        <begin position="37"/>
        <end position="346"/>
    </location>
</feature>
<dbReference type="STRING" id="76731.RD2015_533"/>
<dbReference type="PATRIC" id="fig|76731.3.peg.543"/>
<reference evidence="6 7" key="1">
    <citation type="submission" date="2015-12" db="EMBL/GenBank/DDBJ databases">
        <title>Complete genome of Roseateles depolymerans KCTC 42856.</title>
        <authorList>
            <person name="Kim K.M."/>
        </authorList>
    </citation>
    <scope>NUCLEOTIDE SEQUENCE [LARGE SCALE GENOMIC DNA]</scope>
    <source>
        <strain evidence="6 7">KCTC 42856</strain>
    </source>
</reference>
<dbReference type="InterPro" id="IPR001764">
    <property type="entry name" value="Glyco_hydro_3_N"/>
</dbReference>
<evidence type="ECO:0000313" key="6">
    <source>
        <dbReference type="EMBL" id="ALV05033.1"/>
    </source>
</evidence>
<dbReference type="GO" id="GO:0009254">
    <property type="term" value="P:peptidoglycan turnover"/>
    <property type="evidence" value="ECO:0007669"/>
    <property type="project" value="TreeGrafter"/>
</dbReference>
<keyword evidence="2" id="KW-0378">Hydrolase</keyword>
<organism evidence="6 7">
    <name type="scientific">Roseateles depolymerans</name>
    <dbReference type="NCBI Taxonomy" id="76731"/>
    <lineage>
        <taxon>Bacteria</taxon>
        <taxon>Pseudomonadati</taxon>
        <taxon>Pseudomonadota</taxon>
        <taxon>Betaproteobacteria</taxon>
        <taxon>Burkholderiales</taxon>
        <taxon>Sphaerotilaceae</taxon>
        <taxon>Roseateles</taxon>
    </lineage>
</organism>
<protein>
    <submittedName>
        <fullName evidence="6">Beta-N-acetylhexosaminidase</fullName>
    </submittedName>
</protein>
<proteinExistence type="inferred from homology"/>
<dbReference type="KEGG" id="rdp:RD2015_533"/>
<dbReference type="Proteomes" id="UP000060699">
    <property type="component" value="Chromosome"/>
</dbReference>
<dbReference type="PRINTS" id="PR00133">
    <property type="entry name" value="GLHYDRLASE3"/>
</dbReference>
<dbReference type="InterPro" id="IPR036962">
    <property type="entry name" value="Glyco_hydro_3_N_sf"/>
</dbReference>
<evidence type="ECO:0000256" key="4">
    <source>
        <dbReference type="SAM" id="MobiDB-lite"/>
    </source>
</evidence>
<dbReference type="PANTHER" id="PTHR30480">
    <property type="entry name" value="BETA-HEXOSAMINIDASE-RELATED"/>
    <property type="match status" value="1"/>
</dbReference>
<dbReference type="SUPFAM" id="SSF51445">
    <property type="entry name" value="(Trans)glycosidases"/>
    <property type="match status" value="1"/>
</dbReference>
<dbReference type="GO" id="GO:0005975">
    <property type="term" value="P:carbohydrate metabolic process"/>
    <property type="evidence" value="ECO:0007669"/>
    <property type="project" value="InterPro"/>
</dbReference>
<dbReference type="InterPro" id="IPR017853">
    <property type="entry name" value="GH"/>
</dbReference>
<dbReference type="NCBIfam" id="NF003740">
    <property type="entry name" value="PRK05337.1"/>
    <property type="match status" value="1"/>
</dbReference>
<evidence type="ECO:0000313" key="7">
    <source>
        <dbReference type="Proteomes" id="UP000060699"/>
    </source>
</evidence>
<keyword evidence="3" id="KW-0326">Glycosidase</keyword>
<gene>
    <name evidence="6" type="ORF">RD2015_533</name>
</gene>
<dbReference type="GO" id="GO:0004553">
    <property type="term" value="F:hydrolase activity, hydrolyzing O-glycosyl compounds"/>
    <property type="evidence" value="ECO:0007669"/>
    <property type="project" value="InterPro"/>
</dbReference>
<dbReference type="Pfam" id="PF00933">
    <property type="entry name" value="Glyco_hydro_3"/>
    <property type="match status" value="1"/>
</dbReference>
<evidence type="ECO:0000256" key="1">
    <source>
        <dbReference type="ARBA" id="ARBA00005336"/>
    </source>
</evidence>
<dbReference type="Gene3D" id="3.20.20.300">
    <property type="entry name" value="Glycoside hydrolase, family 3, N-terminal domain"/>
    <property type="match status" value="1"/>
</dbReference>
<evidence type="ECO:0000256" key="3">
    <source>
        <dbReference type="ARBA" id="ARBA00023295"/>
    </source>
</evidence>
<dbReference type="PANTHER" id="PTHR30480:SF16">
    <property type="entry name" value="GLYCOSIDE HYDROLASE FAMILY 3 DOMAIN PROTEIN"/>
    <property type="match status" value="1"/>
</dbReference>
<feature type="compositionally biased region" description="Basic and acidic residues" evidence="4">
    <location>
        <begin position="1"/>
        <end position="14"/>
    </location>
</feature>
<sequence length="521" mass="56161">MQGRIDALKRRQTDEPGPEPAEERAMSTRLPPDFDAGRLVMVDITGTSLDAATADFLRQQRIRAVCLFRKNLGTEAQVRQLTRDLRAVMGPQALIGLDQEGGSVVRATFLPQPPSAMSLGAAGDEALATQVGAAVARGLRGIGINWNFAPVVDINNNPANPVIAERSFGESAETVTRLAGAWMQGSLSEGVACCIKHFPGHGDTHVDSHLDLPTVAKSRAELDALELRPFRALREAAPSVMTAHIVYPAIDPDYPATLSRTILGGILREELGYDGVVITDALMMKAIADRYGYARAAVLAIQAGADMILAQGSLAEQAQAIDALRQGLARGDIAPERALQAQARLDRMADRYPVRLDDYAGAQREADDALMRQAWARGLCALRGAQAPSRDLPLRVLVQDEVPTDGVSEAGPTGEQVRALFRDHTAVEFVSLQDISSLDWQTLPRDGRFTVLASTHRARYGERARTWSPDLHLVLWNPFQALDVAAPTVISWGYADGALGALGDWMCGRLSASGRSPVTLD</sequence>
<feature type="region of interest" description="Disordered" evidence="4">
    <location>
        <begin position="1"/>
        <end position="32"/>
    </location>
</feature>
<evidence type="ECO:0000256" key="2">
    <source>
        <dbReference type="ARBA" id="ARBA00022801"/>
    </source>
</evidence>
<dbReference type="AlphaFoldDB" id="A0A0U3M9S1"/>
<evidence type="ECO:0000259" key="5">
    <source>
        <dbReference type="Pfam" id="PF00933"/>
    </source>
</evidence>
<comment type="similarity">
    <text evidence="1">Belongs to the glycosyl hydrolase 3 family.</text>
</comment>
<dbReference type="InterPro" id="IPR050226">
    <property type="entry name" value="NagZ_Beta-hexosaminidase"/>
</dbReference>
<name>A0A0U3M9S1_9BURK</name>
<dbReference type="EMBL" id="CP013729">
    <property type="protein sequence ID" value="ALV05033.1"/>
    <property type="molecule type" value="Genomic_DNA"/>
</dbReference>
<accession>A0A0U3M9S1</accession>
<keyword evidence="7" id="KW-1185">Reference proteome</keyword>